<dbReference type="GO" id="GO:0006796">
    <property type="term" value="P:phosphate-containing compound metabolic process"/>
    <property type="evidence" value="ECO:0007669"/>
    <property type="project" value="InterPro"/>
</dbReference>
<evidence type="ECO:0000313" key="1">
    <source>
        <dbReference type="EMBL" id="HHX99394.1"/>
    </source>
</evidence>
<organism evidence="1 2">
    <name type="scientific">Candidatus Dojkabacteria bacterium</name>
    <dbReference type="NCBI Taxonomy" id="2099670"/>
    <lineage>
        <taxon>Bacteria</taxon>
        <taxon>Candidatus Dojkabacteria</taxon>
    </lineage>
</organism>
<accession>A0A832RCG7</accession>
<dbReference type="GO" id="GO:0000287">
    <property type="term" value="F:magnesium ion binding"/>
    <property type="evidence" value="ECO:0007669"/>
    <property type="project" value="InterPro"/>
</dbReference>
<dbReference type="EMBL" id="DUTP01000003">
    <property type="protein sequence ID" value="HHX99394.1"/>
    <property type="molecule type" value="Genomic_DNA"/>
</dbReference>
<comment type="caution">
    <text evidence="1">The sequence shown here is derived from an EMBL/GenBank/DDBJ whole genome shotgun (WGS) entry which is preliminary data.</text>
</comment>
<protein>
    <submittedName>
        <fullName evidence="1">Inorganic pyrophosphatase</fullName>
    </submittedName>
</protein>
<dbReference type="Gene3D" id="3.90.80.10">
    <property type="entry name" value="Inorganic pyrophosphatase"/>
    <property type="match status" value="1"/>
</dbReference>
<dbReference type="AlphaFoldDB" id="A0A832RCG7"/>
<dbReference type="GO" id="GO:0005737">
    <property type="term" value="C:cytoplasm"/>
    <property type="evidence" value="ECO:0007669"/>
    <property type="project" value="InterPro"/>
</dbReference>
<sequence length="108" mass="12500">MIGETVKVIVDRPMGSVHPKHPNIKYSVNYGYIEGVKGGDGEEQDVYILGPDKPLKEWEGKIIAIIHRNNDIEEKWVAAPEGMDFTDEEIIEQTHFQEQYYDIKIKRK</sequence>
<gene>
    <name evidence="1" type="ORF">GX533_01795</name>
</gene>
<dbReference type="SUPFAM" id="SSF50324">
    <property type="entry name" value="Inorganic pyrophosphatase"/>
    <property type="match status" value="1"/>
</dbReference>
<proteinExistence type="predicted"/>
<dbReference type="InterPro" id="IPR036649">
    <property type="entry name" value="Pyrophosphatase_sf"/>
</dbReference>
<dbReference type="GO" id="GO:0004427">
    <property type="term" value="F:inorganic diphosphate phosphatase activity"/>
    <property type="evidence" value="ECO:0007669"/>
    <property type="project" value="InterPro"/>
</dbReference>
<dbReference type="Proteomes" id="UP000576550">
    <property type="component" value="Unassembled WGS sequence"/>
</dbReference>
<name>A0A832RCG7_9BACT</name>
<reference evidence="1 2" key="1">
    <citation type="journal article" date="2020" name="Biotechnol. Biofuels">
        <title>New insights from the biogas microbiome by comprehensive genome-resolved metagenomics of nearly 1600 species originating from multiple anaerobic digesters.</title>
        <authorList>
            <person name="Campanaro S."/>
            <person name="Treu L."/>
            <person name="Rodriguez-R L.M."/>
            <person name="Kovalovszki A."/>
            <person name="Ziels R.M."/>
            <person name="Maus I."/>
            <person name="Zhu X."/>
            <person name="Kougias P.G."/>
            <person name="Basile A."/>
            <person name="Luo G."/>
            <person name="Schluter A."/>
            <person name="Konstantinidis K.T."/>
            <person name="Angelidaki I."/>
        </authorList>
    </citation>
    <scope>NUCLEOTIDE SEQUENCE [LARGE SCALE GENOMIC DNA]</scope>
    <source>
        <strain evidence="1">AS05jafATM_89</strain>
    </source>
</reference>
<evidence type="ECO:0000313" key="2">
    <source>
        <dbReference type="Proteomes" id="UP000576550"/>
    </source>
</evidence>